<evidence type="ECO:0000256" key="2">
    <source>
        <dbReference type="SAM" id="Phobius"/>
    </source>
</evidence>
<organism evidence="3 4">
    <name type="scientific">Rhodococcoides kroppenstedtii</name>
    <dbReference type="NCBI Taxonomy" id="293050"/>
    <lineage>
        <taxon>Bacteria</taxon>
        <taxon>Bacillati</taxon>
        <taxon>Actinomycetota</taxon>
        <taxon>Actinomycetes</taxon>
        <taxon>Mycobacteriales</taxon>
        <taxon>Nocardiaceae</taxon>
        <taxon>Rhodococcoides</taxon>
    </lineage>
</organism>
<dbReference type="Proteomes" id="UP000182054">
    <property type="component" value="Unassembled WGS sequence"/>
</dbReference>
<gene>
    <name evidence="3" type="ORF">SAMN05444374_10667</name>
</gene>
<dbReference type="EMBL" id="FOJN01000006">
    <property type="protein sequence ID" value="SFA50502.1"/>
    <property type="molecule type" value="Genomic_DNA"/>
</dbReference>
<name>A0A1I0TFE0_9NOCA</name>
<feature type="region of interest" description="Disordered" evidence="1">
    <location>
        <begin position="47"/>
        <end position="74"/>
    </location>
</feature>
<dbReference type="RefSeq" id="WP_068365490.1">
    <property type="nucleotide sequence ID" value="NZ_FOJN01000006.1"/>
</dbReference>
<dbReference type="OrthoDB" id="4485957at2"/>
<feature type="region of interest" description="Disordered" evidence="1">
    <location>
        <begin position="93"/>
        <end position="126"/>
    </location>
</feature>
<dbReference type="AlphaFoldDB" id="A0A1I0TFE0"/>
<feature type="compositionally biased region" description="Polar residues" evidence="1">
    <location>
        <begin position="117"/>
        <end position="126"/>
    </location>
</feature>
<feature type="transmembrane region" description="Helical" evidence="2">
    <location>
        <begin position="76"/>
        <end position="96"/>
    </location>
</feature>
<sequence length="126" mass="13115">MTTAPDRATAKKALGLARETATTLAKGPAATGFVVTRKGVQVLRARRARARDESAASAPVRAPRPARKRRSGRSRVVRWGLLGLAAAAAAGAVAAARSRRTELPPPAAEPPRLDTPVNGSRPTPQP</sequence>
<keyword evidence="2" id="KW-0472">Membrane</keyword>
<evidence type="ECO:0000313" key="3">
    <source>
        <dbReference type="EMBL" id="SFA50502.1"/>
    </source>
</evidence>
<evidence type="ECO:0000256" key="1">
    <source>
        <dbReference type="SAM" id="MobiDB-lite"/>
    </source>
</evidence>
<protein>
    <submittedName>
        <fullName evidence="3">Uncharacterized protein</fullName>
    </submittedName>
</protein>
<feature type="compositionally biased region" description="Basic residues" evidence="1">
    <location>
        <begin position="64"/>
        <end position="74"/>
    </location>
</feature>
<reference evidence="3 4" key="1">
    <citation type="submission" date="2016-10" db="EMBL/GenBank/DDBJ databases">
        <authorList>
            <person name="de Groot N.N."/>
        </authorList>
    </citation>
    <scope>NUCLEOTIDE SEQUENCE [LARGE SCALE GENOMIC DNA]</scope>
    <source>
        <strain evidence="3 4">DSM 44908</strain>
    </source>
</reference>
<dbReference type="GeneID" id="85485787"/>
<evidence type="ECO:0000313" key="4">
    <source>
        <dbReference type="Proteomes" id="UP000182054"/>
    </source>
</evidence>
<proteinExistence type="predicted"/>
<accession>A0A1I0TFE0</accession>
<keyword evidence="2" id="KW-0812">Transmembrane</keyword>
<keyword evidence="2" id="KW-1133">Transmembrane helix</keyword>